<dbReference type="EMBL" id="OE179877">
    <property type="protein sequence ID" value="CAD7570003.1"/>
    <property type="molecule type" value="Genomic_DNA"/>
</dbReference>
<sequence length="301" mass="34403">MDPYKNWLIIKWSITTGAGLYSCVYVPGEDRRTSPVCSPRVPKHAAIVRHPDVPTEKTSNALIGQYCTIKRLLICLDSWVGIRDLTSIALHLLVLDQEGLIQREVHPQLHGRRVGNHLGKTILSEPGQDQTDFPILGRLVLHKSNALDHTATKESYTFSAALYFRHSQMTLTRWENGDYVHLFNIEYAFYLYESVIHPPVLAGYNDSWRVEFMDLIELVTEMSISSNHCLEKHTGLVAHIVISVNEVQKLKEILNNTGINWWDNRLIANLYSSPMASLVLTDSFKKLPDQIMYPYAEPYEL</sequence>
<gene>
    <name evidence="1" type="ORF">TCMB3V08_LOCUS2718</name>
</gene>
<protein>
    <submittedName>
        <fullName evidence="1">(California timema) hypothetical protein</fullName>
    </submittedName>
</protein>
<reference evidence="1" key="1">
    <citation type="submission" date="2020-11" db="EMBL/GenBank/DDBJ databases">
        <authorList>
            <person name="Tran Van P."/>
        </authorList>
    </citation>
    <scope>NUCLEOTIDE SEQUENCE</scope>
</reference>
<evidence type="ECO:0000313" key="1">
    <source>
        <dbReference type="EMBL" id="CAD7570003.1"/>
    </source>
</evidence>
<dbReference type="PROSITE" id="PS51257">
    <property type="entry name" value="PROKAR_LIPOPROTEIN"/>
    <property type="match status" value="1"/>
</dbReference>
<organism evidence="1">
    <name type="scientific">Timema californicum</name>
    <name type="common">California timema</name>
    <name type="synonym">Walking stick</name>
    <dbReference type="NCBI Taxonomy" id="61474"/>
    <lineage>
        <taxon>Eukaryota</taxon>
        <taxon>Metazoa</taxon>
        <taxon>Ecdysozoa</taxon>
        <taxon>Arthropoda</taxon>
        <taxon>Hexapoda</taxon>
        <taxon>Insecta</taxon>
        <taxon>Pterygota</taxon>
        <taxon>Neoptera</taxon>
        <taxon>Polyneoptera</taxon>
        <taxon>Phasmatodea</taxon>
        <taxon>Timematodea</taxon>
        <taxon>Timematoidea</taxon>
        <taxon>Timematidae</taxon>
        <taxon>Timema</taxon>
    </lineage>
</organism>
<accession>A0A7R9IZY8</accession>
<dbReference type="AlphaFoldDB" id="A0A7R9IZY8"/>
<proteinExistence type="predicted"/>
<name>A0A7R9IZY8_TIMCA</name>